<keyword evidence="13" id="KW-0670">Pyruvate</keyword>
<evidence type="ECO:0000256" key="10">
    <source>
        <dbReference type="ARBA" id="ARBA00048963"/>
    </source>
</evidence>
<sequence>MSQTFATIDGNEAVARVAYKLNEVIAIYPITPSSAMGEWADAWSAEGRPNLWGTVPSVVQMQSEGGAAGAVHGALQTGSLSTTFTASQGLLLMIPNLYKIAGELTSTVVHVAARSLATHALSIFGDHSDVMAARATGFALLCSASVQESHDLALIAHAATLKSRVSFMHFFDGFRTSHEVQKVKLLADDDIKSLIPDELILEHRARALTPDRPVLRGTAQNPDVYFQSREGANPYYNACPEIVQDIMDQFGDRTGRYYRIFEYHGAEDAERVIVIMGSGCETVHETVDYLNARGEKVGVVKVRLYRPFDIQRFVQMLPETVQAIAVLDRTKEAGSTGEPLYLDVVAAIHEIYAERGSGRDKVPSEIVAARGSGRDKVPSEIVAARGSGRDEVPSEIVAARGSGRDQVPPMIICGRYGLSSKEFTPAMVKAVFDNLSQPKPKNHFTVGIHDDVTHTSLSFDPNFSIEPDTVVRAMFYGLGSDGTVGANKNSIKIIGEGTDNYAQGYFVYDSKKSGSMTVSHLRFGPQPIRSTYLIDKANFIGCHHWVFLEKVDVLQGAATGATILLNSPFDKETVWQNLPLKVRQQILDKQLKLYVINANQVARESGMGGRINTIMQVCFFALAGVLPQADAIAKIKKVIEKTYGKKGADIVRMNLQAVDMTLDNLHQVNIPTAEQGKWLDEELFSTNSLPVSAPEFIQEVLGKIMIWQGDDLPVSALPADGTFPTGTAKWEKRNVAQEIPVWEPDVCVQCSKCVMVCPHSAIRGKVYQESELANAPSAFKSVNAKDKDFNHQKFTIQVAPEDCTGCAICVNICPAKSKSEPTKKAINMAQQLPLREQEKQNWDFFLNLPNPDRRNLKLNQIRQQQLQEPLFEFSGACAGCGETPYLKLLTQLFGDRSVIANATGCSSIYGGNLPTTPWTTNADGRGPAWSNSLFEDNAEFGFGYRLSIDKQAEFAAELLQQISSEVGDNLVHAILSAEQKNEADIWEQRERVALLKDKLDHILTSEIDANLKSKTCNLKSIADYLVKKSVWIIGGDGWAYDIDFGGIDHVLSSDRNVNILVMDTEVYSNTGGQSSKATPKAAVAKFAASGKPAPKKDLGLMAMNYGNVYVASVALGAKDDHTLKAFLEAEAYDGPSLIIAYSHCIAHGINMTTGMNHQKALIESGRWLLYRHNPLLKEQGKNPLQLDMRPPTQSVEASMYQENRFKMLTKSKPEIAKQLLQQAQAEVDARWQMYQYLAQRNP</sequence>
<dbReference type="InterPro" id="IPR033412">
    <property type="entry name" value="PFOR_II"/>
</dbReference>
<dbReference type="PANTHER" id="PTHR32154">
    <property type="entry name" value="PYRUVATE-FLAVODOXIN OXIDOREDUCTASE-RELATED"/>
    <property type="match status" value="1"/>
</dbReference>
<keyword evidence="5 11" id="KW-0249">Electron transport</keyword>
<evidence type="ECO:0000256" key="2">
    <source>
        <dbReference type="ARBA" id="ARBA00022448"/>
    </source>
</evidence>
<dbReference type="Gene3D" id="3.40.920.10">
    <property type="entry name" value="Pyruvate-ferredoxin oxidoreductase, PFOR, domain III"/>
    <property type="match status" value="1"/>
</dbReference>
<comment type="function">
    <text evidence="11">Oxidoreductase required for the transfer of electrons from pyruvate to flavodoxin.</text>
</comment>
<accession>A0ABR8FY62</accession>
<dbReference type="CDD" id="cd07034">
    <property type="entry name" value="TPP_PYR_PFOR_IOR-alpha_like"/>
    <property type="match status" value="1"/>
</dbReference>
<dbReference type="Proteomes" id="UP000603457">
    <property type="component" value="Unassembled WGS sequence"/>
</dbReference>
<evidence type="ECO:0000259" key="12">
    <source>
        <dbReference type="PROSITE" id="PS51379"/>
    </source>
</evidence>
<gene>
    <name evidence="13" type="primary">nifJ</name>
    <name evidence="13" type="ORF">H6G74_18855</name>
</gene>
<dbReference type="InterPro" id="IPR037112">
    <property type="entry name" value="Pyrv-flavodox_OxR_EKR_sf"/>
</dbReference>
<dbReference type="Gene3D" id="3.40.50.970">
    <property type="match status" value="2"/>
</dbReference>
<dbReference type="EMBL" id="JACJTB010000026">
    <property type="protein sequence ID" value="MBD2596374.1"/>
    <property type="molecule type" value="Genomic_DNA"/>
</dbReference>
<dbReference type="SUPFAM" id="SSF52922">
    <property type="entry name" value="TK C-terminal domain-like"/>
    <property type="match status" value="2"/>
</dbReference>
<dbReference type="SUPFAM" id="SSF54862">
    <property type="entry name" value="4Fe-4S ferredoxins"/>
    <property type="match status" value="1"/>
</dbReference>
<dbReference type="Pfam" id="PF10371">
    <property type="entry name" value="EKR"/>
    <property type="match status" value="1"/>
</dbReference>
<dbReference type="InterPro" id="IPR011895">
    <property type="entry name" value="Pyrv_flavodox_OxRed"/>
</dbReference>
<keyword evidence="7" id="KW-0408">Iron</keyword>
<proteinExistence type="inferred from homology"/>
<dbReference type="EC" id="1.2.7.-" evidence="11"/>
<dbReference type="Pfam" id="PF02775">
    <property type="entry name" value="TPP_enzyme_C"/>
    <property type="match status" value="1"/>
</dbReference>
<organism evidence="13 14">
    <name type="scientific">Nostoc spongiaeforme FACHB-130</name>
    <dbReference type="NCBI Taxonomy" id="1357510"/>
    <lineage>
        <taxon>Bacteria</taxon>
        <taxon>Bacillati</taxon>
        <taxon>Cyanobacteriota</taxon>
        <taxon>Cyanophyceae</taxon>
        <taxon>Nostocales</taxon>
        <taxon>Nostocaceae</taxon>
        <taxon>Nostoc</taxon>
    </lineage>
</organism>
<evidence type="ECO:0000313" key="14">
    <source>
        <dbReference type="Proteomes" id="UP000603457"/>
    </source>
</evidence>
<dbReference type="InterPro" id="IPR002880">
    <property type="entry name" value="Pyrv_Fd/Flavodoxin_OxRdtase_N"/>
</dbReference>
<keyword evidence="2 11" id="KW-0813">Transport</keyword>
<keyword evidence="3" id="KW-0004">4Fe-4S</keyword>
<dbReference type="Gene3D" id="3.30.70.20">
    <property type="match status" value="1"/>
</dbReference>
<dbReference type="NCBIfam" id="TIGR02176">
    <property type="entry name" value="pyruv_ox_red"/>
    <property type="match status" value="1"/>
</dbReference>
<keyword evidence="4" id="KW-0479">Metal-binding</keyword>
<dbReference type="Pfam" id="PF01558">
    <property type="entry name" value="POR"/>
    <property type="match status" value="1"/>
</dbReference>
<reference evidence="13 14" key="1">
    <citation type="journal article" date="2020" name="ISME J.">
        <title>Comparative genomics reveals insights into cyanobacterial evolution and habitat adaptation.</title>
        <authorList>
            <person name="Chen M.Y."/>
            <person name="Teng W.K."/>
            <person name="Zhao L."/>
            <person name="Hu C.X."/>
            <person name="Zhou Y.K."/>
            <person name="Han B.P."/>
            <person name="Song L.R."/>
            <person name="Shu W.S."/>
        </authorList>
    </citation>
    <scope>NUCLEOTIDE SEQUENCE [LARGE SCALE GENOMIC DNA]</scope>
    <source>
        <strain evidence="13 14">FACHB-130</strain>
    </source>
</reference>
<comment type="caution">
    <text evidence="13">The sequence shown here is derived from an EMBL/GenBank/DDBJ whole genome shotgun (WGS) entry which is preliminary data.</text>
</comment>
<dbReference type="PROSITE" id="PS00198">
    <property type="entry name" value="4FE4S_FER_1"/>
    <property type="match status" value="1"/>
</dbReference>
<evidence type="ECO:0000256" key="1">
    <source>
        <dbReference type="ARBA" id="ARBA00009032"/>
    </source>
</evidence>
<comment type="catalytic activity">
    <reaction evidence="10 11">
        <text>oxidized [flavodoxin] + pyruvate + CoA + 2 H(+) = reduced [flavodoxin] + acetyl-CoA + CO2</text>
        <dbReference type="Rhea" id="RHEA:44140"/>
        <dbReference type="Rhea" id="RHEA-COMP:10622"/>
        <dbReference type="Rhea" id="RHEA-COMP:10623"/>
        <dbReference type="ChEBI" id="CHEBI:15361"/>
        <dbReference type="ChEBI" id="CHEBI:15378"/>
        <dbReference type="ChEBI" id="CHEBI:16526"/>
        <dbReference type="ChEBI" id="CHEBI:57287"/>
        <dbReference type="ChEBI" id="CHEBI:57288"/>
        <dbReference type="ChEBI" id="CHEBI:57618"/>
        <dbReference type="ChEBI" id="CHEBI:58210"/>
    </reaction>
</comment>
<dbReference type="Pfam" id="PF13484">
    <property type="entry name" value="Fer4_16"/>
    <property type="match status" value="1"/>
</dbReference>
<dbReference type="InterPro" id="IPR050722">
    <property type="entry name" value="Pyruvate:ferred/Flavod_OxRd"/>
</dbReference>
<dbReference type="PANTHER" id="PTHR32154:SF0">
    <property type="entry name" value="PYRUVATE-FLAVODOXIN OXIDOREDUCTASE-RELATED"/>
    <property type="match status" value="1"/>
</dbReference>
<protein>
    <recommendedName>
        <fullName evidence="11">Pyruvate-flavodoxin oxidoreductase</fullName>
        <ecNumber evidence="11">1.2.7.-</ecNumber>
    </recommendedName>
</protein>
<keyword evidence="9" id="KW-0535">Nitrogen fixation</keyword>
<dbReference type="InterPro" id="IPR029061">
    <property type="entry name" value="THDP-binding"/>
</dbReference>
<dbReference type="Gene3D" id="3.40.50.920">
    <property type="match status" value="1"/>
</dbReference>
<evidence type="ECO:0000256" key="9">
    <source>
        <dbReference type="ARBA" id="ARBA00023231"/>
    </source>
</evidence>
<dbReference type="InterPro" id="IPR019752">
    <property type="entry name" value="Pyrv/ketoisovalerate_OxRed_cat"/>
</dbReference>
<dbReference type="InterPro" id="IPR017896">
    <property type="entry name" value="4Fe4S_Fe-S-bd"/>
</dbReference>
<keyword evidence="8" id="KW-0411">Iron-sulfur</keyword>
<dbReference type="InterPro" id="IPR002869">
    <property type="entry name" value="Pyrv_flavodox_OxRed_cen"/>
</dbReference>
<dbReference type="Pfam" id="PF17147">
    <property type="entry name" value="PFOR_II"/>
    <property type="match status" value="1"/>
</dbReference>
<evidence type="ECO:0000256" key="5">
    <source>
        <dbReference type="ARBA" id="ARBA00022982"/>
    </source>
</evidence>
<dbReference type="Pfam" id="PF01855">
    <property type="entry name" value="POR_N"/>
    <property type="match status" value="1"/>
</dbReference>
<evidence type="ECO:0000256" key="11">
    <source>
        <dbReference type="PIRNR" id="PIRNR000159"/>
    </source>
</evidence>
<evidence type="ECO:0000256" key="4">
    <source>
        <dbReference type="ARBA" id="ARBA00022723"/>
    </source>
</evidence>
<dbReference type="SMART" id="SM00890">
    <property type="entry name" value="EKR"/>
    <property type="match status" value="1"/>
</dbReference>
<dbReference type="InterPro" id="IPR009014">
    <property type="entry name" value="Transketo_C/PFOR_II"/>
</dbReference>
<dbReference type="PIRSF" id="PIRSF000159">
    <property type="entry name" value="NifJ"/>
    <property type="match status" value="1"/>
</dbReference>
<name>A0ABR8FY62_9NOSO</name>
<dbReference type="PROSITE" id="PS51379">
    <property type="entry name" value="4FE4S_FER_2"/>
    <property type="match status" value="2"/>
</dbReference>
<dbReference type="InterPro" id="IPR011766">
    <property type="entry name" value="TPP_enzyme_TPP-bd"/>
</dbReference>
<evidence type="ECO:0000256" key="3">
    <source>
        <dbReference type="ARBA" id="ARBA00022485"/>
    </source>
</evidence>
<evidence type="ECO:0000313" key="13">
    <source>
        <dbReference type="EMBL" id="MBD2596374.1"/>
    </source>
</evidence>
<evidence type="ECO:0000256" key="7">
    <source>
        <dbReference type="ARBA" id="ARBA00023004"/>
    </source>
</evidence>
<feature type="domain" description="4Fe-4S ferredoxin-type" evidence="12">
    <location>
        <begin position="738"/>
        <end position="767"/>
    </location>
</feature>
<dbReference type="SUPFAM" id="SSF52518">
    <property type="entry name" value="Thiamin diphosphate-binding fold (THDP-binding)"/>
    <property type="match status" value="2"/>
</dbReference>
<keyword evidence="6 11" id="KW-0560">Oxidoreductase</keyword>
<keyword evidence="14" id="KW-1185">Reference proteome</keyword>
<evidence type="ECO:0000256" key="8">
    <source>
        <dbReference type="ARBA" id="ARBA00023014"/>
    </source>
</evidence>
<dbReference type="Gene3D" id="4.10.780.10">
    <property type="entry name" value="Pyruvate-flavodoxin oxidoreductase, EKR domain"/>
    <property type="match status" value="1"/>
</dbReference>
<dbReference type="SUPFAM" id="SSF53323">
    <property type="entry name" value="Pyruvate-ferredoxin oxidoreductase, PFOR, domain III"/>
    <property type="match status" value="1"/>
</dbReference>
<dbReference type="InterPro" id="IPR017900">
    <property type="entry name" value="4Fe4S_Fe_S_CS"/>
</dbReference>
<dbReference type="CDD" id="cd03377">
    <property type="entry name" value="TPP_PFOR_PNO"/>
    <property type="match status" value="1"/>
</dbReference>
<comment type="similarity">
    <text evidence="1 11">Belongs to the pyruvate:ferredoxin/flavodoxin oxidoreductase family.</text>
</comment>
<dbReference type="RefSeq" id="WP_190969113.1">
    <property type="nucleotide sequence ID" value="NZ_JACJTB010000026.1"/>
</dbReference>
<feature type="domain" description="4Fe-4S ferredoxin-type" evidence="12">
    <location>
        <begin position="794"/>
        <end position="823"/>
    </location>
</feature>
<dbReference type="InterPro" id="IPR019456">
    <property type="entry name" value="Pyrv-flavodox_OxRtase_EKR"/>
</dbReference>
<evidence type="ECO:0000256" key="6">
    <source>
        <dbReference type="ARBA" id="ARBA00023002"/>
    </source>
</evidence>